<proteinExistence type="predicted"/>
<evidence type="ECO:0000256" key="1">
    <source>
        <dbReference type="SAM" id="MobiDB-lite"/>
    </source>
</evidence>
<dbReference type="OrthoDB" id="4762798at2759"/>
<evidence type="ECO:0000313" key="3">
    <source>
        <dbReference type="Proteomes" id="UP000604273"/>
    </source>
</evidence>
<dbReference type="Proteomes" id="UP000604273">
    <property type="component" value="Unassembled WGS sequence"/>
</dbReference>
<reference evidence="2" key="2">
    <citation type="submission" date="2020-05" db="EMBL/GenBank/DDBJ databases">
        <authorList>
            <person name="Kim H.-S."/>
            <person name="Proctor R.H."/>
            <person name="Brown D.W."/>
        </authorList>
    </citation>
    <scope>NUCLEOTIDE SEQUENCE</scope>
    <source>
        <strain evidence="2">NRRL 45417</strain>
    </source>
</reference>
<keyword evidence="3" id="KW-1185">Reference proteome</keyword>
<feature type="region of interest" description="Disordered" evidence="1">
    <location>
        <begin position="322"/>
        <end position="358"/>
    </location>
</feature>
<dbReference type="EMBL" id="JABFAI010000284">
    <property type="protein sequence ID" value="KAF4947579.1"/>
    <property type="molecule type" value="Genomic_DNA"/>
</dbReference>
<protein>
    <submittedName>
        <fullName evidence="2">Uncharacterized protein</fullName>
    </submittedName>
</protein>
<name>A0A8H4SY06_9HYPO</name>
<dbReference type="AlphaFoldDB" id="A0A8H4SY06"/>
<reference evidence="2" key="1">
    <citation type="journal article" date="2020" name="BMC Genomics">
        <title>Correction to: Identification and distribution of gene clusters required for synthesis of sphingolipid metabolism inhibitors in diverse species of the filamentous fungus Fusarium.</title>
        <authorList>
            <person name="Kim H.S."/>
            <person name="Lohmar J.M."/>
            <person name="Busman M."/>
            <person name="Brown D.W."/>
            <person name="Naumann T.A."/>
            <person name="Divon H.H."/>
            <person name="Lysoe E."/>
            <person name="Uhlig S."/>
            <person name="Proctor R.H."/>
        </authorList>
    </citation>
    <scope>NUCLEOTIDE SEQUENCE</scope>
    <source>
        <strain evidence="2">NRRL 45417</strain>
    </source>
</reference>
<accession>A0A8H4SY06</accession>
<comment type="caution">
    <text evidence="2">The sequence shown here is derived from an EMBL/GenBank/DDBJ whole genome shotgun (WGS) entry which is preliminary data.</text>
</comment>
<organism evidence="2 3">
    <name type="scientific">Fusarium gaditjirri</name>
    <dbReference type="NCBI Taxonomy" id="282569"/>
    <lineage>
        <taxon>Eukaryota</taxon>
        <taxon>Fungi</taxon>
        <taxon>Dikarya</taxon>
        <taxon>Ascomycota</taxon>
        <taxon>Pezizomycotina</taxon>
        <taxon>Sordariomycetes</taxon>
        <taxon>Hypocreomycetidae</taxon>
        <taxon>Hypocreales</taxon>
        <taxon>Nectriaceae</taxon>
        <taxon>Fusarium</taxon>
        <taxon>Fusarium nisikadoi species complex</taxon>
    </lineage>
</organism>
<evidence type="ECO:0000313" key="2">
    <source>
        <dbReference type="EMBL" id="KAF4947579.1"/>
    </source>
</evidence>
<gene>
    <name evidence="2" type="ORF">FGADI_10310</name>
</gene>
<sequence length="358" mass="37963">MGLFGNLWDGIKSAGQWAINHSADIAPVLGAVGKAAGILLFQDKSVPSFVADAILESQANETDSQKLAKYPERFAYVSSQLAATAKSGVPAPPKLTGKITTIDDGVVGLWRDPNGLSFNGTPSTSMYQDLSAFMGTMNIPLSWKDESGHVHDTVDDIGQTLFANNGPQDLAVLANSENPIVKVKATAPTQDGSVQACHVYYPIPMGKGGEDTSLHSAIHLSYTTNADKVAMAAAQDHLMVINPLSDENSWVVTLNITWASAPIARSKDVQKRFTDIFTKENSILHLSVSKVTGTLQTVKVQTPVDKTPAYARAAVQAAATAAVNDGGKDGKEPPKNTAQVMVTDASWMPKSSKPKSSE</sequence>